<dbReference type="Proteomes" id="UP000290975">
    <property type="component" value="Unassembled WGS sequence"/>
</dbReference>
<gene>
    <name evidence="3" type="ORF">MBESOW_P0351</name>
</gene>
<dbReference type="AlphaFoldDB" id="A0A401IXL6"/>
<feature type="domain" description="TadE-like" evidence="2">
    <location>
        <begin position="35"/>
        <end position="72"/>
    </location>
</feature>
<keyword evidence="1" id="KW-0812">Transmembrane</keyword>
<organism evidence="3 4">
    <name type="scientific">Sphingobium xenophagum</name>
    <dbReference type="NCBI Taxonomy" id="121428"/>
    <lineage>
        <taxon>Bacteria</taxon>
        <taxon>Pseudomonadati</taxon>
        <taxon>Pseudomonadota</taxon>
        <taxon>Alphaproteobacteria</taxon>
        <taxon>Sphingomonadales</taxon>
        <taxon>Sphingomonadaceae</taxon>
        <taxon>Sphingobium</taxon>
    </lineage>
</organism>
<dbReference type="Pfam" id="PF07811">
    <property type="entry name" value="TadE"/>
    <property type="match status" value="1"/>
</dbReference>
<evidence type="ECO:0000313" key="3">
    <source>
        <dbReference type="EMBL" id="GBH29098.1"/>
    </source>
</evidence>
<sequence>MLAQSLETISLFRMHMSSSSFMESKRFRLLQDQRGTAIIEFAIVAAPFIALLLAVMQTTLTMFTQQVLETAVEKNGRTIRVGQVQADGISQSAFKTQLCKTLPKYVDCADVMIDIRTANSMADVDSSTLALTYDGSNNVTNSWKYLTGGPGDIVIMRLMYQMPAIGGPLGFTLANMKNGRRLLVATSVFKNESY</sequence>
<evidence type="ECO:0000259" key="2">
    <source>
        <dbReference type="Pfam" id="PF07811"/>
    </source>
</evidence>
<evidence type="ECO:0000256" key="1">
    <source>
        <dbReference type="SAM" id="Phobius"/>
    </source>
</evidence>
<proteinExistence type="predicted"/>
<accession>A0A401IXL6</accession>
<reference evidence="3 4" key="1">
    <citation type="submission" date="2014-12" db="EMBL/GenBank/DDBJ databases">
        <title>Whole genome sequencing of Sphingobium xenophagum OW59.</title>
        <authorList>
            <person name="Ohta Y."/>
            <person name="Nishi S."/>
            <person name="Hatada Y."/>
        </authorList>
    </citation>
    <scope>NUCLEOTIDE SEQUENCE [LARGE SCALE GENOMIC DNA]</scope>
    <source>
        <strain evidence="3 4">OW59</strain>
    </source>
</reference>
<protein>
    <recommendedName>
        <fullName evidence="2">TadE-like domain-containing protein</fullName>
    </recommendedName>
</protein>
<dbReference type="EMBL" id="BBQY01000001">
    <property type="protein sequence ID" value="GBH29098.1"/>
    <property type="molecule type" value="Genomic_DNA"/>
</dbReference>
<name>A0A401IXL6_SPHXE</name>
<evidence type="ECO:0000313" key="4">
    <source>
        <dbReference type="Proteomes" id="UP000290975"/>
    </source>
</evidence>
<dbReference type="InterPro" id="IPR012495">
    <property type="entry name" value="TadE-like_dom"/>
</dbReference>
<dbReference type="STRING" id="1192759.GCA_000277525_02715"/>
<keyword evidence="1" id="KW-1133">Transmembrane helix</keyword>
<comment type="caution">
    <text evidence="3">The sequence shown here is derived from an EMBL/GenBank/DDBJ whole genome shotgun (WGS) entry which is preliminary data.</text>
</comment>
<keyword evidence="1" id="KW-0472">Membrane</keyword>
<keyword evidence="4" id="KW-1185">Reference proteome</keyword>
<feature type="transmembrane region" description="Helical" evidence="1">
    <location>
        <begin position="35"/>
        <end position="56"/>
    </location>
</feature>